<evidence type="ECO:0000313" key="3">
    <source>
        <dbReference type="Proteomes" id="UP000245670"/>
    </source>
</evidence>
<organism evidence="2 3">
    <name type="scientific">Polaribacter aquimarinus</name>
    <dbReference type="NCBI Taxonomy" id="2100726"/>
    <lineage>
        <taxon>Bacteria</taxon>
        <taxon>Pseudomonadati</taxon>
        <taxon>Bacteroidota</taxon>
        <taxon>Flavobacteriia</taxon>
        <taxon>Flavobacteriales</taxon>
        <taxon>Flavobacteriaceae</taxon>
    </lineage>
</organism>
<comment type="caution">
    <text evidence="2">The sequence shown here is derived from an EMBL/GenBank/DDBJ whole genome shotgun (WGS) entry which is preliminary data.</text>
</comment>
<evidence type="ECO:0000313" key="2">
    <source>
        <dbReference type="EMBL" id="PWG06852.1"/>
    </source>
</evidence>
<evidence type="ECO:0000256" key="1">
    <source>
        <dbReference type="SAM" id="SignalP"/>
    </source>
</evidence>
<gene>
    <name evidence="2" type="ORF">DIS07_03160</name>
</gene>
<accession>A0A2U2JEX0</accession>
<dbReference type="EMBL" id="QFFG01000001">
    <property type="protein sequence ID" value="PWG06852.1"/>
    <property type="molecule type" value="Genomic_DNA"/>
</dbReference>
<dbReference type="AlphaFoldDB" id="A0A2U2JEX0"/>
<keyword evidence="1" id="KW-0732">Signal</keyword>
<feature type="chain" id="PRO_5015397166" description="MetA-pathway of phenol degradation" evidence="1">
    <location>
        <begin position="23"/>
        <end position="316"/>
    </location>
</feature>
<dbReference type="RefSeq" id="WP_109403760.1">
    <property type="nucleotide sequence ID" value="NZ_QFFG01000001.1"/>
</dbReference>
<keyword evidence="3" id="KW-1185">Reference proteome</keyword>
<proteinExistence type="predicted"/>
<evidence type="ECO:0008006" key="4">
    <source>
        <dbReference type="Google" id="ProtNLM"/>
    </source>
</evidence>
<sequence length="316" mass="35565">MKHNFFKIAFTLFLIVSLQSYGQDDTTNKDKSNIQTYTPSKLLDKGQWDIKFFNNLYTETKDLFGPNGTKRTKPRESFLTSTIDVFTGVSENSSFNIGLLLEFRSNVIAGRSALDVFSFDGEIGSARSGFTSFAPAIKFNPISNVGNFTIQSAFHIPLVDQETEDGLKDANGNTVRNAVFLDQKGYTFQNRFFYDYTLPSGNWQLFTELNTEYHFGKKPVEDNNGNRIEGSFANNTFVLAPGVFMSYFPSDKSTVLGFVQHFQRFGDFAQDFTSLGFGGKYQLTEVLNLEVLYSKFVRGNDTGLGQSFNIGLRALF</sequence>
<name>A0A2U2JEX0_9FLAO</name>
<feature type="signal peptide" evidence="1">
    <location>
        <begin position="1"/>
        <end position="22"/>
    </location>
</feature>
<dbReference type="OrthoDB" id="635777at2"/>
<dbReference type="Proteomes" id="UP000245670">
    <property type="component" value="Unassembled WGS sequence"/>
</dbReference>
<protein>
    <recommendedName>
        <fullName evidence="4">MetA-pathway of phenol degradation</fullName>
    </recommendedName>
</protein>
<reference evidence="2 3" key="1">
    <citation type="submission" date="2018-05" db="EMBL/GenBank/DDBJ databases">
        <title>Polaribacter aquimarinus sp. nov., isolated from sediment in a sediment of sea.</title>
        <authorList>
            <person name="Lu D."/>
        </authorList>
    </citation>
    <scope>NUCLEOTIDE SEQUENCE [LARGE SCALE GENOMIC DNA]</scope>
    <source>
        <strain evidence="2 3">ZY113</strain>
    </source>
</reference>